<gene>
    <name evidence="11" type="ORF">A2527_08685</name>
</gene>
<evidence type="ECO:0000256" key="3">
    <source>
        <dbReference type="ARBA" id="ARBA00008281"/>
    </source>
</evidence>
<evidence type="ECO:0000256" key="1">
    <source>
        <dbReference type="ARBA" id="ARBA00002254"/>
    </source>
</evidence>
<proteinExistence type="inferred from homology"/>
<dbReference type="GO" id="GO:0009425">
    <property type="term" value="C:bacterial-type flagellum basal body"/>
    <property type="evidence" value="ECO:0007669"/>
    <property type="project" value="InterPro"/>
</dbReference>
<accession>A0A1F6GAU4</accession>
<dbReference type="GO" id="GO:0071978">
    <property type="term" value="P:bacterial-type flagellum-dependent swarming motility"/>
    <property type="evidence" value="ECO:0007669"/>
    <property type="project" value="TreeGrafter"/>
</dbReference>
<name>A0A1F6GAU4_9PROT</name>
<evidence type="ECO:0000256" key="10">
    <source>
        <dbReference type="RuleBase" id="RU364125"/>
    </source>
</evidence>
<dbReference type="Proteomes" id="UP000178449">
    <property type="component" value="Unassembled WGS sequence"/>
</dbReference>
<keyword evidence="5 10" id="KW-0145">Chemotaxis</keyword>
<comment type="similarity">
    <text evidence="3 10">Belongs to the FliL family.</text>
</comment>
<keyword evidence="9 10" id="KW-0472">Membrane</keyword>
<dbReference type="InterPro" id="IPR005503">
    <property type="entry name" value="FliL"/>
</dbReference>
<dbReference type="AlphaFoldDB" id="A0A1F6GAU4"/>
<dbReference type="GO" id="GO:0005886">
    <property type="term" value="C:plasma membrane"/>
    <property type="evidence" value="ECO:0007669"/>
    <property type="project" value="UniProtKB-SubCell"/>
</dbReference>
<dbReference type="Pfam" id="PF03748">
    <property type="entry name" value="FliL"/>
    <property type="match status" value="1"/>
</dbReference>
<evidence type="ECO:0000256" key="8">
    <source>
        <dbReference type="ARBA" id="ARBA00022989"/>
    </source>
</evidence>
<dbReference type="PANTHER" id="PTHR35091:SF2">
    <property type="entry name" value="FLAGELLAR PROTEIN FLIL"/>
    <property type="match status" value="1"/>
</dbReference>
<keyword evidence="7 10" id="KW-0283">Flagellar rotation</keyword>
<evidence type="ECO:0000256" key="6">
    <source>
        <dbReference type="ARBA" id="ARBA00022692"/>
    </source>
</evidence>
<evidence type="ECO:0000313" key="11">
    <source>
        <dbReference type="EMBL" id="OGG95238.1"/>
    </source>
</evidence>
<evidence type="ECO:0000256" key="9">
    <source>
        <dbReference type="ARBA" id="ARBA00023136"/>
    </source>
</evidence>
<evidence type="ECO:0000313" key="12">
    <source>
        <dbReference type="Proteomes" id="UP000178449"/>
    </source>
</evidence>
<organism evidence="11 12">
    <name type="scientific">Candidatus Lambdaproteobacteria bacterium RIFOXYD2_FULL_50_16</name>
    <dbReference type="NCBI Taxonomy" id="1817772"/>
    <lineage>
        <taxon>Bacteria</taxon>
        <taxon>Pseudomonadati</taxon>
        <taxon>Pseudomonadota</taxon>
        <taxon>Candidatus Lambdaproteobacteria</taxon>
    </lineage>
</organism>
<evidence type="ECO:0000256" key="4">
    <source>
        <dbReference type="ARBA" id="ARBA00022475"/>
    </source>
</evidence>
<keyword evidence="6 10" id="KW-0812">Transmembrane</keyword>
<evidence type="ECO:0000256" key="7">
    <source>
        <dbReference type="ARBA" id="ARBA00022779"/>
    </source>
</evidence>
<dbReference type="STRING" id="1817772.A2527_08685"/>
<comment type="function">
    <text evidence="1 10">Controls the rotational direction of flagella during chemotaxis.</text>
</comment>
<comment type="subcellular location">
    <subcellularLocation>
        <location evidence="10">Cell inner membrane</location>
    </subcellularLocation>
    <subcellularLocation>
        <location evidence="2">Cell membrane</location>
        <topology evidence="2">Single-pass membrane protein</topology>
    </subcellularLocation>
</comment>
<dbReference type="GO" id="GO:0006935">
    <property type="term" value="P:chemotaxis"/>
    <property type="evidence" value="ECO:0007669"/>
    <property type="project" value="UniProtKB-KW"/>
</dbReference>
<evidence type="ECO:0000256" key="5">
    <source>
        <dbReference type="ARBA" id="ARBA00022500"/>
    </source>
</evidence>
<keyword evidence="8 10" id="KW-1133">Transmembrane helix</keyword>
<keyword evidence="10" id="KW-0997">Cell inner membrane</keyword>
<evidence type="ECO:0000256" key="2">
    <source>
        <dbReference type="ARBA" id="ARBA00004162"/>
    </source>
</evidence>
<sequence>MADEEKEASGGGGGGKKKLIIIIAVVLVLLIGLAVGALMFLGGSTEEAAAVKPPDQAETKLEEEIASTSQGEAVKLINPVFTPPRKYTVNLRDGKHFLSVKLVAALEDPNALIFLAQREYLIDDIVITFLQNLTTEDLRTRAGTELVKREIFKKVNGIFDQEFIDASETKDRTPVKKILITEFILN</sequence>
<comment type="caution">
    <text evidence="11">The sequence shown here is derived from an EMBL/GenBank/DDBJ whole genome shotgun (WGS) entry which is preliminary data.</text>
</comment>
<dbReference type="EMBL" id="MFNE01000026">
    <property type="protein sequence ID" value="OGG95238.1"/>
    <property type="molecule type" value="Genomic_DNA"/>
</dbReference>
<reference evidence="11 12" key="1">
    <citation type="journal article" date="2016" name="Nat. Commun.">
        <title>Thousands of microbial genomes shed light on interconnected biogeochemical processes in an aquifer system.</title>
        <authorList>
            <person name="Anantharaman K."/>
            <person name="Brown C.T."/>
            <person name="Hug L.A."/>
            <person name="Sharon I."/>
            <person name="Castelle C.J."/>
            <person name="Probst A.J."/>
            <person name="Thomas B.C."/>
            <person name="Singh A."/>
            <person name="Wilkins M.J."/>
            <person name="Karaoz U."/>
            <person name="Brodie E.L."/>
            <person name="Williams K.H."/>
            <person name="Hubbard S.S."/>
            <person name="Banfield J.F."/>
        </authorList>
    </citation>
    <scope>NUCLEOTIDE SEQUENCE [LARGE SCALE GENOMIC DNA]</scope>
</reference>
<feature type="transmembrane region" description="Helical" evidence="10">
    <location>
        <begin position="20"/>
        <end position="42"/>
    </location>
</feature>
<protein>
    <recommendedName>
        <fullName evidence="10">Flagellar protein FliL</fullName>
    </recommendedName>
</protein>
<keyword evidence="4" id="KW-1003">Cell membrane</keyword>
<dbReference type="PANTHER" id="PTHR35091">
    <property type="entry name" value="FLAGELLAR PROTEIN FLIL"/>
    <property type="match status" value="1"/>
</dbReference>